<dbReference type="HAMAP" id="MF_00376">
    <property type="entry name" value="Dephospho_CoA_kinase"/>
    <property type="match status" value="1"/>
</dbReference>
<proteinExistence type="inferred from homology"/>
<dbReference type="PROSITE" id="PS51219">
    <property type="entry name" value="DPCK"/>
    <property type="match status" value="1"/>
</dbReference>
<dbReference type="EMBL" id="CAEZTE010000057">
    <property type="protein sequence ID" value="CAB4567190.1"/>
    <property type="molecule type" value="Genomic_DNA"/>
</dbReference>
<dbReference type="GO" id="GO:0004140">
    <property type="term" value="F:dephospho-CoA kinase activity"/>
    <property type="evidence" value="ECO:0007669"/>
    <property type="project" value="InterPro"/>
</dbReference>
<dbReference type="GO" id="GO:0015937">
    <property type="term" value="P:coenzyme A biosynthetic process"/>
    <property type="evidence" value="ECO:0007669"/>
    <property type="project" value="InterPro"/>
</dbReference>
<dbReference type="SUPFAM" id="SSF52540">
    <property type="entry name" value="P-loop containing nucleoside triphosphate hydrolases"/>
    <property type="match status" value="1"/>
</dbReference>
<organism evidence="3">
    <name type="scientific">freshwater metagenome</name>
    <dbReference type="NCBI Taxonomy" id="449393"/>
    <lineage>
        <taxon>unclassified sequences</taxon>
        <taxon>metagenomes</taxon>
        <taxon>ecological metagenomes</taxon>
    </lineage>
</organism>
<evidence type="ECO:0000256" key="1">
    <source>
        <dbReference type="ARBA" id="ARBA00022741"/>
    </source>
</evidence>
<dbReference type="CDD" id="cd02022">
    <property type="entry name" value="DPCK"/>
    <property type="match status" value="1"/>
</dbReference>
<dbReference type="InterPro" id="IPR001977">
    <property type="entry name" value="Depp_CoAkinase"/>
</dbReference>
<dbReference type="Gene3D" id="3.40.50.300">
    <property type="entry name" value="P-loop containing nucleotide triphosphate hydrolases"/>
    <property type="match status" value="1"/>
</dbReference>
<evidence type="ECO:0000256" key="2">
    <source>
        <dbReference type="ARBA" id="ARBA00022840"/>
    </source>
</evidence>
<dbReference type="NCBIfam" id="TIGR00152">
    <property type="entry name" value="dephospho-CoA kinase"/>
    <property type="match status" value="1"/>
</dbReference>
<accession>A0A6J6DSC9</accession>
<dbReference type="PANTHER" id="PTHR10695:SF46">
    <property type="entry name" value="BIFUNCTIONAL COENZYME A SYNTHASE-RELATED"/>
    <property type="match status" value="1"/>
</dbReference>
<dbReference type="PANTHER" id="PTHR10695">
    <property type="entry name" value="DEPHOSPHO-COA KINASE-RELATED"/>
    <property type="match status" value="1"/>
</dbReference>
<name>A0A6J6DSC9_9ZZZZ</name>
<dbReference type="AlphaFoldDB" id="A0A6J6DSC9"/>
<keyword evidence="1" id="KW-0547">Nucleotide-binding</keyword>
<dbReference type="Pfam" id="PF01121">
    <property type="entry name" value="CoaE"/>
    <property type="match status" value="1"/>
</dbReference>
<protein>
    <submittedName>
        <fullName evidence="3">Unannotated protein</fullName>
    </submittedName>
</protein>
<dbReference type="GO" id="GO:0005524">
    <property type="term" value="F:ATP binding"/>
    <property type="evidence" value="ECO:0007669"/>
    <property type="project" value="UniProtKB-KW"/>
</dbReference>
<evidence type="ECO:0000313" key="3">
    <source>
        <dbReference type="EMBL" id="CAB4567190.1"/>
    </source>
</evidence>
<gene>
    <name evidence="3" type="ORF">UFOPK1599_00899</name>
</gene>
<dbReference type="InterPro" id="IPR027417">
    <property type="entry name" value="P-loop_NTPase"/>
</dbReference>
<reference evidence="3" key="1">
    <citation type="submission" date="2020-05" db="EMBL/GenBank/DDBJ databases">
        <authorList>
            <person name="Chiriac C."/>
            <person name="Salcher M."/>
            <person name="Ghai R."/>
            <person name="Kavagutti S V."/>
        </authorList>
    </citation>
    <scope>NUCLEOTIDE SEQUENCE</scope>
</reference>
<sequence length="199" mass="22012">MLTVALTGGIGSGKSTAGELFSQLGAVVIDSDQIARDVIERGTKGFDSLVATFGDAILKNGDIDRSAIATLIFSDPKKRRQLEEITHPLIRESFSKTLSLLPDESIVINQIPLLFESKGEYKFDHVITVSAPEEIRIERLRKRGLSATQIEQRMKAQASDAERESIADSVIINDKGEDSLFTQVETIWHKLEDANRSKK</sequence>
<keyword evidence="2" id="KW-0067">ATP-binding</keyword>